<dbReference type="InterPro" id="IPR036280">
    <property type="entry name" value="Multihaem_cyt_sf"/>
</dbReference>
<dbReference type="Gene3D" id="2.60.40.1120">
    <property type="entry name" value="Carboxypeptidase-like, regulatory domain"/>
    <property type="match status" value="1"/>
</dbReference>
<dbReference type="Pfam" id="PF13620">
    <property type="entry name" value="CarboxypepD_reg"/>
    <property type="match status" value="1"/>
</dbReference>
<dbReference type="EMBL" id="CP001994">
    <property type="protein sequence ID" value="ADE36795.1"/>
    <property type="molecule type" value="Genomic_DNA"/>
</dbReference>
<proteinExistence type="predicted"/>
<protein>
    <submittedName>
        <fullName evidence="2">Uncharacterized protein</fullName>
    </submittedName>
</protein>
<reference evidence="2 3" key="1">
    <citation type="submission" date="2010-03" db="EMBL/GenBank/DDBJ databases">
        <title>The complete genome of Methanohalophilus mahii DSM 5219.</title>
        <authorList>
            <consortium name="US DOE Joint Genome Institute (JGI-PGF)"/>
            <person name="Lucas S."/>
            <person name="Copeland A."/>
            <person name="Lapidus A."/>
            <person name="Glavina del Rio T."/>
            <person name="Dalin E."/>
            <person name="Tice H."/>
            <person name="Bruce D."/>
            <person name="Goodwin L."/>
            <person name="Pitluck S."/>
            <person name="Kyrpides N."/>
            <person name="Mavromatis K."/>
            <person name="Ivanova N."/>
            <person name="Lykidis A."/>
            <person name="Saunders E."/>
            <person name="Brettin T."/>
            <person name="Detter J.C."/>
            <person name="Han C."/>
            <person name="Land M."/>
            <person name="Hauser L."/>
            <person name="Markowitz V."/>
            <person name="Cheng J.-F."/>
            <person name="Hugenholtz P."/>
            <person name="Woyke T."/>
            <person name="Wu D."/>
            <person name="Spring S."/>
            <person name="Schneider S."/>
            <person name="Schroeder M."/>
            <person name="Klenk H.-P."/>
            <person name="Eisen J.A."/>
        </authorList>
    </citation>
    <scope>NUCLEOTIDE SEQUENCE [LARGE SCALE GENOMIC DNA]</scope>
    <source>
        <strain evidence="3">ATCC 35705 / DSM 5219 / SLP</strain>
    </source>
</reference>
<evidence type="ECO:0000313" key="2">
    <source>
        <dbReference type="EMBL" id="ADE36795.1"/>
    </source>
</evidence>
<dbReference type="STRING" id="547558.Mmah_1293"/>
<dbReference type="SUPFAM" id="SSF48695">
    <property type="entry name" value="Multiheme cytochromes"/>
    <property type="match status" value="2"/>
</dbReference>
<evidence type="ECO:0000313" key="3">
    <source>
        <dbReference type="Proteomes" id="UP000001059"/>
    </source>
</evidence>
<dbReference type="KEGG" id="mmh:Mmah_1293"/>
<name>D5E6K7_METMS</name>
<keyword evidence="3" id="KW-1185">Reference proteome</keyword>
<accession>D5E6K7</accession>
<dbReference type="PROSITE" id="PS51257">
    <property type="entry name" value="PROKAR_LIPOPROTEIN"/>
    <property type="match status" value="1"/>
</dbReference>
<gene>
    <name evidence="2" type="ordered locus">Mmah_1293</name>
</gene>
<dbReference type="PANTHER" id="PTHR35038">
    <property type="entry name" value="DISSIMILATORY SULFITE REDUCTASE SIRA"/>
    <property type="match status" value="1"/>
</dbReference>
<dbReference type="Proteomes" id="UP000001059">
    <property type="component" value="Chromosome"/>
</dbReference>
<dbReference type="PANTHER" id="PTHR35038:SF8">
    <property type="entry name" value="C-TYPE POLYHEME CYTOCHROME OMCC"/>
    <property type="match status" value="1"/>
</dbReference>
<dbReference type="Gene3D" id="1.10.1130.10">
    <property type="entry name" value="Flavocytochrome C3, Chain A"/>
    <property type="match status" value="2"/>
</dbReference>
<dbReference type="HOGENOM" id="CLU_430689_0_0_2"/>
<organism evidence="2 3">
    <name type="scientific">Methanohalophilus mahii (strain ATCC 35705 / DSM 5219 / SLP)</name>
    <dbReference type="NCBI Taxonomy" id="547558"/>
    <lineage>
        <taxon>Archaea</taxon>
        <taxon>Methanobacteriati</taxon>
        <taxon>Methanobacteriota</taxon>
        <taxon>Stenosarchaea group</taxon>
        <taxon>Methanomicrobia</taxon>
        <taxon>Methanosarcinales</taxon>
        <taxon>Methanosarcinaceae</taxon>
        <taxon>Methanohalophilus</taxon>
    </lineage>
</organism>
<dbReference type="AlphaFoldDB" id="D5E6K7"/>
<sequence length="745" mass="81736" precursor="true">MPEKKRGVKKLKVNKIGILVLLIVIAIIAIAGCVSEEPETADSNVETVQGKIVDVKMNPVPGALVQVEGQNVANTTASDGSFKLTNVEAGSVYLYVTAPSEKYLDGETLESIPVDSGSTVSDVTITLTGRPSNNSTHVGMETCQMCHGRVWSDMFETFDGTGDAAAHSRFVVQGTDQMIYPDMWPEPGDKVLPRDPNGDLLMVQDPQDGEGLVNVVLCTRDIEGEREYLFKFYPESDTKLTEDDLDCSGADGDIFAWKDEQDNGTYDPEENPIFIPVAATIGGQGNWGEGWLDPNHEQPDRYPNFGEGKQRYMCRMQDVPWVRQWAKDNNVTNWLEEDYTDYISYMPVYLMQDGTPADSDALAPNDVAAPKFWQKSPNHWAYPANTMSRNCAGCHATGAKIEKQDFDDAHEPGDTKQVVTNFEFKDLDITCETCHGPGSEHAESGDKNKIISPQYLTAKAGNELCGQCHGSHAGKSATPEGIHKYPYNGSYENSLGNGFFVPGVNDIEDFYYNYDQPTSGLQDYSGTWTEGTFHSWPDQAHARAHSQMLSEMRRSVHYDNPYEKLTCFTCHDAHTLGAPDLEVDGVKFEEAAYNDNTLCLTCHASHGPFEEIAKEDVINMSRDDGFLARNTVASAVSSHMEEKASMGVAPYTPTNETSPAGRCTSCHMAKISKLQDVNDDAQWHLALDADGKSAVAEGNVGSHVFDVVWPGQSSALVPFATQDADVMPNSCGNCHESARFSGDDD</sequence>
<dbReference type="InterPro" id="IPR008969">
    <property type="entry name" value="CarboxyPept-like_regulatory"/>
</dbReference>
<keyword evidence="1" id="KW-0732">Signal</keyword>
<dbReference type="SUPFAM" id="SSF49464">
    <property type="entry name" value="Carboxypeptidase regulatory domain-like"/>
    <property type="match status" value="1"/>
</dbReference>
<dbReference type="InterPro" id="IPR051829">
    <property type="entry name" value="Multiheme_Cytochr_ET"/>
</dbReference>
<evidence type="ECO:0000256" key="1">
    <source>
        <dbReference type="ARBA" id="ARBA00022729"/>
    </source>
</evidence>